<organism evidence="2">
    <name type="scientific">uncultured Sulfurovum sp</name>
    <dbReference type="NCBI Taxonomy" id="269237"/>
    <lineage>
        <taxon>Bacteria</taxon>
        <taxon>Pseudomonadati</taxon>
        <taxon>Campylobacterota</taxon>
        <taxon>Epsilonproteobacteria</taxon>
        <taxon>Campylobacterales</taxon>
        <taxon>Sulfurovaceae</taxon>
        <taxon>Sulfurovum</taxon>
        <taxon>environmental samples</taxon>
    </lineage>
</organism>
<dbReference type="InterPro" id="IPR025103">
    <property type="entry name" value="DUF4011"/>
</dbReference>
<gene>
    <name evidence="2" type="ORF">HELGO_WM47765</name>
</gene>
<dbReference type="EMBL" id="CACVAZ010000137">
    <property type="protein sequence ID" value="CAA6820886.1"/>
    <property type="molecule type" value="Genomic_DNA"/>
</dbReference>
<accession>A0A6S6U0A3</accession>
<evidence type="ECO:0000256" key="1">
    <source>
        <dbReference type="SAM" id="Coils"/>
    </source>
</evidence>
<sequence length="360" mass="42034">MSEFRGRLEQTRRKLLDLTKRNRLINYKRPSKTRNLKIIDESPEFIYQHLVFKEESFRFESIPEPKFDSEYFDLKDKIKSLEASIQLSFDEIIKKELKKEIEQCKNKLKSIEEEVLVPVEVQAKRLGFPTSNQMPEILLENISNTEDKYIDDVLQTLHYPKELEKILKKIELSARSIIEESGTNMLYLILGVLEWTESKNSEVKIKSPLVSIPVSLKRGKLNRETSTYEYILDYNGDLIDTNKSLSEKLKNDFSIGLPEITEESSFNNYIKEVEKICKNRDSWTIKQEISLDFLQFGKILMYKDLDTNNWNDEVLENNQVLNDLFIGKEASGVSYAPEEYDIDNNKLANNIPLVMDADSS</sequence>
<feature type="coiled-coil region" evidence="1">
    <location>
        <begin position="87"/>
        <end position="114"/>
    </location>
</feature>
<name>A0A6S6U0A3_9BACT</name>
<protein>
    <submittedName>
        <fullName evidence="2">Uncharacterized protein</fullName>
    </submittedName>
</protein>
<proteinExistence type="predicted"/>
<keyword evidence="1" id="KW-0175">Coiled coil</keyword>
<reference evidence="2" key="1">
    <citation type="submission" date="2020-01" db="EMBL/GenBank/DDBJ databases">
        <authorList>
            <person name="Meier V. D."/>
            <person name="Meier V D."/>
        </authorList>
    </citation>
    <scope>NUCLEOTIDE SEQUENCE</scope>
    <source>
        <strain evidence="2">HLG_WM_MAG_02</strain>
    </source>
</reference>
<dbReference type="AlphaFoldDB" id="A0A6S6U0A3"/>
<evidence type="ECO:0000313" key="2">
    <source>
        <dbReference type="EMBL" id="CAA6820886.1"/>
    </source>
</evidence>
<dbReference type="Pfam" id="PF13195">
    <property type="entry name" value="DUF4011"/>
    <property type="match status" value="1"/>
</dbReference>